<organism evidence="2 3">
    <name type="scientific">Prosthecodimorpha hirschii</name>
    <dbReference type="NCBI Taxonomy" id="665126"/>
    <lineage>
        <taxon>Bacteria</taxon>
        <taxon>Pseudomonadati</taxon>
        <taxon>Pseudomonadota</taxon>
        <taxon>Alphaproteobacteria</taxon>
        <taxon>Hyphomicrobiales</taxon>
        <taxon>Ancalomicrobiaceae</taxon>
        <taxon>Prosthecodimorpha</taxon>
    </lineage>
</organism>
<dbReference type="Proteomes" id="UP000048984">
    <property type="component" value="Unassembled WGS sequence"/>
</dbReference>
<evidence type="ECO:0000259" key="1">
    <source>
        <dbReference type="Pfam" id="PF09356"/>
    </source>
</evidence>
<reference evidence="2 3" key="2">
    <citation type="submission" date="2015-10" db="EMBL/GenBank/DDBJ databases">
        <title>Draft Genome Sequence of Prosthecomicrobium hirschii ATCC 27832.</title>
        <authorList>
            <person name="Daniel J."/>
            <person name="Givan S.A."/>
            <person name="Brun Y.V."/>
            <person name="Brown P.J."/>
        </authorList>
    </citation>
    <scope>NUCLEOTIDE SEQUENCE [LARGE SCALE GENOMIC DNA]</scope>
    <source>
        <strain evidence="2 3">16</strain>
    </source>
</reference>
<dbReference type="RefSeq" id="WP_054360687.1">
    <property type="nucleotide sequence ID" value="NZ_LJYW01000001.1"/>
</dbReference>
<gene>
    <name evidence="2" type="ORF">ABB55_21740</name>
</gene>
<keyword evidence="3" id="KW-1185">Reference proteome</keyword>
<comment type="caution">
    <text evidence="2">The sequence shown here is derived from an EMBL/GenBank/DDBJ whole genome shotgun (WGS) entry which is preliminary data.</text>
</comment>
<dbReference type="Pfam" id="PF09931">
    <property type="entry name" value="Phage_phiJL001_Gp84_N"/>
    <property type="match status" value="1"/>
</dbReference>
<dbReference type="InterPro" id="IPR018964">
    <property type="entry name" value="Phage_phiJL001_Gp84_C"/>
</dbReference>
<dbReference type="Pfam" id="PF09356">
    <property type="entry name" value="Phage_BR0599"/>
    <property type="match status" value="1"/>
</dbReference>
<protein>
    <recommendedName>
        <fullName evidence="1">Bacteriophage phiJL001 Gp84 C-terminal domain-containing protein</fullName>
    </recommendedName>
</protein>
<name>A0A0P6VTD9_9HYPH</name>
<evidence type="ECO:0000313" key="2">
    <source>
        <dbReference type="EMBL" id="KPL54520.1"/>
    </source>
</evidence>
<dbReference type="AlphaFoldDB" id="A0A0P6VTD9"/>
<evidence type="ECO:0000313" key="3">
    <source>
        <dbReference type="Proteomes" id="UP000048984"/>
    </source>
</evidence>
<sequence length="297" mass="30797">MKTLSAGLAAHVASPATTLATCWTLTRRDGVRLGFTDHDRPITLDGVVHEAASGLGSSEDVAAAGLSVGGAEVSGALASAAIAEADIAAGLYDGARVTVTRVDWRDPAEHVVLRIATIGEIVERDGAFRAELRGLAAELDQPRGRLYGHRCDAAFGDGRCGIDLAAAGWRGTGTVVVASSLRSLTASGLAAFAAGLFDRGRLVFTGGANAGRAVEVKFHDLAAGLARLELWQPMAAPIATGDGFTVTAGCDKRFATCRDRFGNALNFRGFPHIPGNDFVLAHPGRSRLPNDGKALVR</sequence>
<dbReference type="InterPro" id="IPR011928">
    <property type="entry name" value="Phage_phiJL001_Gp84"/>
</dbReference>
<accession>A0A0P6VTD9</accession>
<dbReference type="NCBIfam" id="TIGR02218">
    <property type="entry name" value="phg_TIGR02218"/>
    <property type="match status" value="1"/>
</dbReference>
<dbReference type="EMBL" id="LJYW01000001">
    <property type="protein sequence ID" value="KPL54520.1"/>
    <property type="molecule type" value="Genomic_DNA"/>
</dbReference>
<reference evidence="2 3" key="1">
    <citation type="submission" date="2015-09" db="EMBL/GenBank/DDBJ databases">
        <authorList>
            <person name="Jackson K.R."/>
            <person name="Lunt B.L."/>
            <person name="Fisher J.N.B."/>
            <person name="Gardner A.V."/>
            <person name="Bailey M.E."/>
            <person name="Deus L.M."/>
            <person name="Earl A.S."/>
            <person name="Gibby P.D."/>
            <person name="Hartmann K.A."/>
            <person name="Liu J.E."/>
            <person name="Manci A.M."/>
            <person name="Nielsen D.A."/>
            <person name="Solomon M.B."/>
            <person name="Breakwell D.P."/>
            <person name="Burnett S.H."/>
            <person name="Grose J.H."/>
        </authorList>
    </citation>
    <scope>NUCLEOTIDE SEQUENCE [LARGE SCALE GENOMIC DNA]</scope>
    <source>
        <strain evidence="2 3">16</strain>
    </source>
</reference>
<proteinExistence type="predicted"/>
<dbReference type="STRING" id="665126.ABB55_21740"/>
<feature type="domain" description="Bacteriophage phiJL001 Gp84 C-terminal" evidence="1">
    <location>
        <begin position="195"/>
        <end position="277"/>
    </location>
</feature>